<dbReference type="InterPro" id="IPR050463">
    <property type="entry name" value="Gfo/Idh/MocA_oxidrdct_glycsds"/>
</dbReference>
<keyword evidence="3" id="KW-0378">Hydrolase</keyword>
<dbReference type="Proteomes" id="UP001165366">
    <property type="component" value="Unassembled WGS sequence"/>
</dbReference>
<gene>
    <name evidence="8" type="ORF">L6773_02705</name>
</gene>
<accession>A0ABS9K9F0</accession>
<evidence type="ECO:0000259" key="7">
    <source>
        <dbReference type="Pfam" id="PF21252"/>
    </source>
</evidence>
<evidence type="ECO:0000256" key="5">
    <source>
        <dbReference type="ARBA" id="ARBA00023295"/>
    </source>
</evidence>
<evidence type="ECO:0000313" key="8">
    <source>
        <dbReference type="EMBL" id="MCG2587461.1"/>
    </source>
</evidence>
<dbReference type="Gene3D" id="3.40.50.720">
    <property type="entry name" value="NAD(P)-binding Rossmann-like Domain"/>
    <property type="match status" value="1"/>
</dbReference>
<organism evidence="8 9">
    <name type="scientific">Rhodohalobacter sulfatireducens</name>
    <dbReference type="NCBI Taxonomy" id="2911366"/>
    <lineage>
        <taxon>Bacteria</taxon>
        <taxon>Pseudomonadati</taxon>
        <taxon>Balneolota</taxon>
        <taxon>Balneolia</taxon>
        <taxon>Balneolales</taxon>
        <taxon>Balneolaceae</taxon>
        <taxon>Rhodohalobacter</taxon>
    </lineage>
</organism>
<evidence type="ECO:0000259" key="6">
    <source>
        <dbReference type="Pfam" id="PF01408"/>
    </source>
</evidence>
<name>A0ABS9K9F0_9BACT</name>
<feature type="domain" description="Gfo/Idh/MocA-like oxidoreductase N-terminal" evidence="6">
    <location>
        <begin position="34"/>
        <end position="158"/>
    </location>
</feature>
<dbReference type="InterPro" id="IPR000683">
    <property type="entry name" value="Gfo/Idh/MocA-like_OxRdtase_N"/>
</dbReference>
<comment type="similarity">
    <text evidence="2">Belongs to the Gfo/Idh/MocA family. Glycosyl hydrolase 109 subfamily.</text>
</comment>
<dbReference type="PANTHER" id="PTHR43818:SF1">
    <property type="entry name" value="GLYCOSYL HYDROLASE FAMILY 109 PROTEIN"/>
    <property type="match status" value="1"/>
</dbReference>
<dbReference type="Gene3D" id="3.30.360.10">
    <property type="entry name" value="Dihydrodipicolinate Reductase, domain 2"/>
    <property type="match status" value="1"/>
</dbReference>
<dbReference type="InterPro" id="IPR049303">
    <property type="entry name" value="Glyco_hydro_109_C"/>
</dbReference>
<protein>
    <submittedName>
        <fullName evidence="8">Gfo/Idh/MocA family oxidoreductase</fullName>
    </submittedName>
</protein>
<reference evidence="8" key="2">
    <citation type="submission" date="2024-05" db="EMBL/GenBank/DDBJ databases">
        <title>Rhodohalobacter halophilus gen. nov., sp. nov., a moderately halophilic member of the family Balneolaceae.</title>
        <authorList>
            <person name="Xia J."/>
        </authorList>
    </citation>
    <scope>NUCLEOTIDE SEQUENCE</scope>
    <source>
        <strain evidence="8">WB101</strain>
    </source>
</reference>
<keyword evidence="5" id="KW-0326">Glycosidase</keyword>
<evidence type="ECO:0000313" key="9">
    <source>
        <dbReference type="Proteomes" id="UP001165366"/>
    </source>
</evidence>
<dbReference type="SUPFAM" id="SSF51735">
    <property type="entry name" value="NAD(P)-binding Rossmann-fold domains"/>
    <property type="match status" value="1"/>
</dbReference>
<dbReference type="RefSeq" id="WP_237852305.1">
    <property type="nucleotide sequence ID" value="NZ_JAKLWS010000002.1"/>
</dbReference>
<dbReference type="Pfam" id="PF21252">
    <property type="entry name" value="Glyco_hydro_109_C"/>
    <property type="match status" value="1"/>
</dbReference>
<comment type="cofactor">
    <cofactor evidence="1">
        <name>NAD(+)</name>
        <dbReference type="ChEBI" id="CHEBI:57540"/>
    </cofactor>
</comment>
<comment type="caution">
    <text evidence="8">The sequence shown here is derived from an EMBL/GenBank/DDBJ whole genome shotgun (WGS) entry which is preliminary data.</text>
</comment>
<evidence type="ECO:0000256" key="1">
    <source>
        <dbReference type="ARBA" id="ARBA00001911"/>
    </source>
</evidence>
<dbReference type="SUPFAM" id="SSF55347">
    <property type="entry name" value="Glyceraldehyde-3-phosphate dehydrogenase-like, C-terminal domain"/>
    <property type="match status" value="1"/>
</dbReference>
<dbReference type="InterPro" id="IPR036291">
    <property type="entry name" value="NAD(P)-bd_dom_sf"/>
</dbReference>
<dbReference type="PANTHER" id="PTHR43818">
    <property type="entry name" value="BCDNA.GH03377"/>
    <property type="match status" value="1"/>
</dbReference>
<dbReference type="Pfam" id="PF01408">
    <property type="entry name" value="GFO_IDH_MocA"/>
    <property type="match status" value="1"/>
</dbReference>
<evidence type="ECO:0000256" key="2">
    <source>
        <dbReference type="ARBA" id="ARBA00009329"/>
    </source>
</evidence>
<feature type="domain" description="Glycosyl hydrolase 109 C-terminal" evidence="7">
    <location>
        <begin position="170"/>
        <end position="347"/>
    </location>
</feature>
<proteinExistence type="inferred from homology"/>
<evidence type="ECO:0000256" key="3">
    <source>
        <dbReference type="ARBA" id="ARBA00022801"/>
    </source>
</evidence>
<sequence length="445" mass="49558">MDRRKFIKTSSAAGLGLSVMPFNIMKGQDDRKARIGFIGVGSRGGGHLRGIASRADTEIPAICDIDLENAQRAQQRVIDAGKGTPELYTNGPEDYLNMLERDDLDGIVISTPWEYHVEQSVAAMKAGKYVAVEIPAAISIEGCWDLVDTSEETGMPLMPLQNTTYQRDVMAVLNMVRQGLFGELVHCQGGYQHNLYGVLFRDNARFGPGPERNDTPDWRTHHNMVRNALLYPDHGTGAIGHWLDIYRGNRYLTLSAFASKSRGLEKYIDENGGPDHPYQDTDFKKGDIVTATLTTANGETVYVIHDTTLPRGDNNKAFRVQGTNGLWQVEADRIYIQGRSPNHSWEDFEPYQDEFDSSIWKKHEAEAEGAGHGGKDWFIRNAFVQSIKRQVTPPLDVYSAVASAAIVALSEESIAKGGEPVDFPDFTRGKWMTNKPIFLPEELGY</sequence>
<evidence type="ECO:0000256" key="4">
    <source>
        <dbReference type="ARBA" id="ARBA00023027"/>
    </source>
</evidence>
<keyword evidence="9" id="KW-1185">Reference proteome</keyword>
<dbReference type="EMBL" id="JAKLWS010000002">
    <property type="protein sequence ID" value="MCG2587461.1"/>
    <property type="molecule type" value="Genomic_DNA"/>
</dbReference>
<reference evidence="8" key="1">
    <citation type="submission" date="2022-01" db="EMBL/GenBank/DDBJ databases">
        <authorList>
            <person name="Wang Y."/>
        </authorList>
    </citation>
    <scope>NUCLEOTIDE SEQUENCE</scope>
    <source>
        <strain evidence="8">WB101</strain>
    </source>
</reference>
<keyword evidence="4" id="KW-0520">NAD</keyword>